<organism evidence="1 2">
    <name type="scientific">Leifsonia tongyongensis</name>
    <dbReference type="NCBI Taxonomy" id="1268043"/>
    <lineage>
        <taxon>Bacteria</taxon>
        <taxon>Bacillati</taxon>
        <taxon>Actinomycetota</taxon>
        <taxon>Actinomycetes</taxon>
        <taxon>Micrococcales</taxon>
        <taxon>Microbacteriaceae</taxon>
        <taxon>Leifsonia</taxon>
    </lineage>
</organism>
<accession>A0A6L9Y1T2</accession>
<proteinExistence type="predicted"/>
<dbReference type="RefSeq" id="WP_163291086.1">
    <property type="nucleotide sequence ID" value="NZ_JAAGWY010000004.1"/>
</dbReference>
<dbReference type="Proteomes" id="UP000474967">
    <property type="component" value="Unassembled WGS sequence"/>
</dbReference>
<protein>
    <submittedName>
        <fullName evidence="1">Uncharacterized protein</fullName>
    </submittedName>
</protein>
<evidence type="ECO:0000313" key="2">
    <source>
        <dbReference type="Proteomes" id="UP000474967"/>
    </source>
</evidence>
<reference evidence="1 2" key="1">
    <citation type="journal article" date="2014" name="J. Microbiol.">
        <title>Diaminobutyricibacter tongyongensis gen. nov., sp. nov. and Homoserinibacter gongjuensis gen. nov., sp. nov. belong to the family Microbacteriaceae.</title>
        <authorList>
            <person name="Kim S.J."/>
            <person name="Ahn J.H."/>
            <person name="Weon H.Y."/>
            <person name="Hamada M."/>
            <person name="Suzuki K."/>
            <person name="Kwon S.W."/>
        </authorList>
    </citation>
    <scope>NUCLEOTIDE SEQUENCE [LARGE SCALE GENOMIC DNA]</scope>
    <source>
        <strain evidence="1 2">NBRC 108724</strain>
    </source>
</reference>
<comment type="caution">
    <text evidence="1">The sequence shown here is derived from an EMBL/GenBank/DDBJ whole genome shotgun (WGS) entry which is preliminary data.</text>
</comment>
<dbReference type="AlphaFoldDB" id="A0A6L9Y1T2"/>
<sequence>MTSAFEDLESSSRVQLFFEQVAVELADPGEWSQIQALIDYANATDDPALELAVLAGAALQQYAKLLVEGTSSRDEALAYVQQALMWNDMAMIGEGSHE</sequence>
<keyword evidence="2" id="KW-1185">Reference proteome</keyword>
<dbReference type="EMBL" id="JAAGWY010000004">
    <property type="protein sequence ID" value="NEN07620.1"/>
    <property type="molecule type" value="Genomic_DNA"/>
</dbReference>
<name>A0A6L9Y1T2_9MICO</name>
<evidence type="ECO:0000313" key="1">
    <source>
        <dbReference type="EMBL" id="NEN07620.1"/>
    </source>
</evidence>
<gene>
    <name evidence="1" type="ORF">G3T36_17320</name>
</gene>